<feature type="region of interest" description="Disordered" evidence="9">
    <location>
        <begin position="77"/>
        <end position="295"/>
    </location>
</feature>
<keyword evidence="7" id="KW-0206">Cytoskeleton</keyword>
<evidence type="ECO:0000256" key="5">
    <source>
        <dbReference type="ARBA" id="ARBA00023017"/>
    </source>
</evidence>
<evidence type="ECO:0000256" key="4">
    <source>
        <dbReference type="ARBA" id="ARBA00022701"/>
    </source>
</evidence>
<gene>
    <name evidence="11" type="ORF">CIHG_03720</name>
</gene>
<feature type="compositionally biased region" description="Low complexity" evidence="9">
    <location>
        <begin position="238"/>
        <end position="249"/>
    </location>
</feature>
<dbReference type="PROSITE" id="PS50245">
    <property type="entry name" value="CAP_GLY_2"/>
    <property type="match status" value="1"/>
</dbReference>
<keyword evidence="5" id="KW-0243">Dynein</keyword>
<feature type="coiled-coil region" evidence="8">
    <location>
        <begin position="919"/>
        <end position="967"/>
    </location>
</feature>
<evidence type="ECO:0000256" key="6">
    <source>
        <dbReference type="ARBA" id="ARBA00023054"/>
    </source>
</evidence>
<feature type="compositionally biased region" description="Basic and acidic residues" evidence="9">
    <location>
        <begin position="77"/>
        <end position="95"/>
    </location>
</feature>
<evidence type="ECO:0000256" key="2">
    <source>
        <dbReference type="ARBA" id="ARBA00011010"/>
    </source>
</evidence>
<comment type="similarity">
    <text evidence="2">Belongs to the dynactin 150 kDa subunit family.</text>
</comment>
<feature type="compositionally biased region" description="Polar residues" evidence="9">
    <location>
        <begin position="262"/>
        <end position="274"/>
    </location>
</feature>
<dbReference type="eggNOG" id="KOG0971">
    <property type="taxonomic scope" value="Eukaryota"/>
</dbReference>
<feature type="domain" description="CAP-Gly" evidence="10">
    <location>
        <begin position="24"/>
        <end position="66"/>
    </location>
</feature>
<dbReference type="GO" id="GO:0005874">
    <property type="term" value="C:microtubule"/>
    <property type="evidence" value="ECO:0007669"/>
    <property type="project" value="UniProtKB-KW"/>
</dbReference>
<evidence type="ECO:0000259" key="10">
    <source>
        <dbReference type="PROSITE" id="PS50245"/>
    </source>
</evidence>
<dbReference type="PROSITE" id="PS00845">
    <property type="entry name" value="CAP_GLY_1"/>
    <property type="match status" value="1"/>
</dbReference>
<organism evidence="11 12">
    <name type="scientific">Coccidioides immitis H538.4</name>
    <dbReference type="NCBI Taxonomy" id="396776"/>
    <lineage>
        <taxon>Eukaryota</taxon>
        <taxon>Fungi</taxon>
        <taxon>Dikarya</taxon>
        <taxon>Ascomycota</taxon>
        <taxon>Pezizomycotina</taxon>
        <taxon>Eurotiomycetes</taxon>
        <taxon>Eurotiomycetidae</taxon>
        <taxon>Onygenales</taxon>
        <taxon>Onygenaceae</taxon>
        <taxon>Coccidioides</taxon>
    </lineage>
</organism>
<evidence type="ECO:0000313" key="12">
    <source>
        <dbReference type="Proteomes" id="UP000054563"/>
    </source>
</evidence>
<evidence type="ECO:0000256" key="9">
    <source>
        <dbReference type="SAM" id="MobiDB-lite"/>
    </source>
</evidence>
<dbReference type="EMBL" id="DS016989">
    <property type="protein sequence ID" value="KMU85680.1"/>
    <property type="molecule type" value="Genomic_DNA"/>
</dbReference>
<evidence type="ECO:0000256" key="7">
    <source>
        <dbReference type="ARBA" id="ARBA00023212"/>
    </source>
</evidence>
<proteinExistence type="inferred from homology"/>
<reference evidence="12" key="1">
    <citation type="journal article" date="2010" name="Genome Res.">
        <title>Population genomic sequencing of Coccidioides fungi reveals recent hybridization and transposon control.</title>
        <authorList>
            <person name="Neafsey D.E."/>
            <person name="Barker B.M."/>
            <person name="Sharpton T.J."/>
            <person name="Stajich J.E."/>
            <person name="Park D.J."/>
            <person name="Whiston E."/>
            <person name="Hung C.-Y."/>
            <person name="McMahan C."/>
            <person name="White J."/>
            <person name="Sykes S."/>
            <person name="Heiman D."/>
            <person name="Young S."/>
            <person name="Zeng Q."/>
            <person name="Abouelleil A."/>
            <person name="Aftuck L."/>
            <person name="Bessette D."/>
            <person name="Brown A."/>
            <person name="FitzGerald M."/>
            <person name="Lui A."/>
            <person name="Macdonald J.P."/>
            <person name="Priest M."/>
            <person name="Orbach M.J."/>
            <person name="Galgiani J.N."/>
            <person name="Kirkland T.N."/>
            <person name="Cole G.T."/>
            <person name="Birren B.W."/>
            <person name="Henn M.R."/>
            <person name="Taylor J.W."/>
            <person name="Rounsley S.D."/>
        </authorList>
    </citation>
    <scope>NUCLEOTIDE SEQUENCE [LARGE SCALE GENOMIC DNA]</scope>
    <source>
        <strain evidence="12">H538.4</strain>
    </source>
</reference>
<evidence type="ECO:0000256" key="8">
    <source>
        <dbReference type="SAM" id="Coils"/>
    </source>
</evidence>
<name>A0A0J8RKM1_COCIT</name>
<comment type="subcellular location">
    <subcellularLocation>
        <location evidence="1">Cytoplasm</location>
        <location evidence="1">Cytoskeleton</location>
    </subcellularLocation>
</comment>
<dbReference type="eggNOG" id="KOG4568">
    <property type="taxonomic scope" value="Eukaryota"/>
</dbReference>
<dbReference type="PANTHER" id="PTHR18916">
    <property type="entry name" value="DYNACTIN 1-RELATED MICROTUBULE-BINDING"/>
    <property type="match status" value="1"/>
</dbReference>
<dbReference type="Proteomes" id="UP000054563">
    <property type="component" value="Unassembled WGS sequence"/>
</dbReference>
<keyword evidence="6 8" id="KW-0175">Coiled coil</keyword>
<keyword evidence="4" id="KW-0493">Microtubule</keyword>
<protein>
    <submittedName>
        <fullName evidence="11">Dynactin subunit 1</fullName>
    </submittedName>
</protein>
<dbReference type="STRING" id="396776.A0A0J8RKM1"/>
<accession>A0A0J8RKM1</accession>
<evidence type="ECO:0000313" key="11">
    <source>
        <dbReference type="EMBL" id="KMU85680.1"/>
    </source>
</evidence>
<keyword evidence="3" id="KW-0963">Cytoplasm</keyword>
<dbReference type="InterPro" id="IPR036859">
    <property type="entry name" value="CAP-Gly_dom_sf"/>
</dbReference>
<sequence>MAGQVVGQVISLPDRRRAIIRFIGATHFAPGEWIGIELEEPTGKNDGAVQGERYFDCEQNYGMFIRPTAVTAVLEQPRKEDAKPPPKHLSQDIRGRAPSTTAGSKTGTRRQSVLSTTAVKRQGSNTSSPSPVSKLAAQSRSLRSPTKSPTNQLSEKSALLSRTTPSISKPPLSTPKNRPGLPNRASMPPPATTTPAAKAPRQSPLATPNRLSKPGLQPRSSAISPAKRMSLRQTAAKSASPQSTGSPSSETNEGSVRIDSSFLDSSHDASQSPGASRLSLSPAAHRRSLSNSSSVAKELEDLKAKLRVMEKKRAEDREKMQLLETIQAEKEKYEGIIQKLQAKYQPQQQEIAHLRRQLKEAESRVEEIERLQAEHDSILEMAALDREMAEEVAEAIKAEYEALKMRTEELELEVEVLREENQELGQVTSPEERSSQGWLQMERTNERLREALIRLRDMTQQQEADLKSQIKELEEDLEGYAALKARYESTKEQLTVTEANMEELKQQVEALGAEEMIEELSEKNMQYQEQISELKAAIEDLENLKELSDELEITHVETEKQLQDELDYRDSIYHEQNRKIAHQDEVIEDLEYTLSKFRELVTNLQSDLEDMRVSQQISETEANDLSARSRAMIDLNLKLQASAAKAQVKTIDLELGRMEAEESAQHLAIMKEYLPEYFDTEKNPILALLRFKRVGFKSSLMGNTVRERVAELSSPVALEPDSFTAYDLLEKLTWISLLCALYELDPTRLPEKEDDEEGPFLLQKIDTLAGQARGSKVISGKITRSFDELRSSSLSLSEFSAEVFERTEQAAKEISEVARQLGENLLPLITEEGRAEPITYAEIVGSMAQTVASVCQPSAPQFDTSDALSFLANKIRMLGGYLDEASSVSSDLSQTIEFERLPAPWISRAKELKSNQTVSPDTEEELRRLRSELNEASTALGLKDKVFEEQTIKIELLESRMREAGKKAALVKEMESKLEASHSKEVELLDIMDRQSGDIQNIAKERDDYRNKWEN</sequence>
<dbReference type="VEuPathDB" id="FungiDB:CIHG_03720"/>
<evidence type="ECO:0000256" key="3">
    <source>
        <dbReference type="ARBA" id="ARBA00022490"/>
    </source>
</evidence>
<dbReference type="AlphaFoldDB" id="A0A0J8RKM1"/>
<dbReference type="SUPFAM" id="SSF74924">
    <property type="entry name" value="Cap-Gly domain"/>
    <property type="match status" value="1"/>
</dbReference>
<dbReference type="Pfam" id="PF01302">
    <property type="entry name" value="CAP_GLY"/>
    <property type="match status" value="1"/>
</dbReference>
<dbReference type="InterPro" id="IPR000938">
    <property type="entry name" value="CAP-Gly_domain"/>
</dbReference>
<dbReference type="Gene3D" id="2.30.30.190">
    <property type="entry name" value="CAP Gly-rich-like domain"/>
    <property type="match status" value="1"/>
</dbReference>
<dbReference type="InterPro" id="IPR022157">
    <property type="entry name" value="Dynactin"/>
</dbReference>
<evidence type="ECO:0000256" key="1">
    <source>
        <dbReference type="ARBA" id="ARBA00004245"/>
    </source>
</evidence>
<dbReference type="GO" id="GO:0030286">
    <property type="term" value="C:dynein complex"/>
    <property type="evidence" value="ECO:0007669"/>
    <property type="project" value="UniProtKB-KW"/>
</dbReference>
<dbReference type="OrthoDB" id="2130750at2759"/>
<dbReference type="Pfam" id="PF12455">
    <property type="entry name" value="Dynactin"/>
    <property type="match status" value="1"/>
</dbReference>
<dbReference type="SMART" id="SM01052">
    <property type="entry name" value="CAP_GLY"/>
    <property type="match status" value="1"/>
</dbReference>
<feature type="compositionally biased region" description="Polar residues" evidence="9">
    <location>
        <begin position="98"/>
        <end position="167"/>
    </location>
</feature>